<evidence type="ECO:0000259" key="8">
    <source>
        <dbReference type="Pfam" id="PF20684"/>
    </source>
</evidence>
<keyword evidence="4 7" id="KW-0472">Membrane</keyword>
<sequence>MLPDRNSDLGPSLRVTTSVSVPIVTMLITMRIWMRYSKHQLAWEDALITFSWISFTVMCVAGVTATAYGFGKRSELVTISELPMMRLYSGIVASVPWSLSITSAKASFAVLYLRILQPTGGSWVRPLNISVLIFLACQATEEILVVLLQCQPFAKAYDDSLDGSCYSLEPMWMCDFAFNFAVDLILFIQPIPTIWSLQIASTSSKVGITTIVCLVSIGRLFAVLGIREDTSYETALAVILCQVEIACIIICSCVPALNQFIRSIGCPGFAVNSTRNSYSLPRFYARSGQWHRRRSSTVNDVVHREGAEARGMEGEDGQHPGRLWRQGQQRRRQEEDDQNQNQGERREKKPWGLRYCWKVISNASETIASSAPTGGGGTASLTLTPESGMEELGLEMSPLEDVRITQEMTRRFVSRDGVEMWHQPGSIERTSTHSSTSSQDGANQAGTGGLREAAGEEGPESRLDTTRGLTVNIPTWLDRVSDQDIDFYLQSSQDGQYGEDSNPGEAGEKTGLGARDSANGGEDVDDGKDTDEKGDEVDDDWISAAEHRSAEGTDGWQTPRPELDTGTSEIDMTSHEKGD</sequence>
<dbReference type="AlphaFoldDB" id="A0A6P8AZJ7"/>
<evidence type="ECO:0000313" key="10">
    <source>
        <dbReference type="RefSeq" id="XP_030980249.1"/>
    </source>
</evidence>
<feature type="transmembrane region" description="Helical" evidence="7">
    <location>
        <begin position="46"/>
        <end position="71"/>
    </location>
</feature>
<keyword evidence="2 7" id="KW-0812">Transmembrane</keyword>
<dbReference type="PANTHER" id="PTHR33048:SF47">
    <property type="entry name" value="INTEGRAL MEMBRANE PROTEIN-RELATED"/>
    <property type="match status" value="1"/>
</dbReference>
<accession>A0A6P8AZJ7</accession>
<evidence type="ECO:0000256" key="1">
    <source>
        <dbReference type="ARBA" id="ARBA00004141"/>
    </source>
</evidence>
<feature type="domain" description="Rhodopsin" evidence="8">
    <location>
        <begin position="30"/>
        <end position="262"/>
    </location>
</feature>
<dbReference type="RefSeq" id="XP_030980249.1">
    <property type="nucleotide sequence ID" value="XM_031130111.1"/>
</dbReference>
<evidence type="ECO:0000256" key="2">
    <source>
        <dbReference type="ARBA" id="ARBA00022692"/>
    </source>
</evidence>
<evidence type="ECO:0000256" key="6">
    <source>
        <dbReference type="SAM" id="MobiDB-lite"/>
    </source>
</evidence>
<comment type="similarity">
    <text evidence="5">Belongs to the SAT4 family.</text>
</comment>
<evidence type="ECO:0000256" key="7">
    <source>
        <dbReference type="SAM" id="Phobius"/>
    </source>
</evidence>
<proteinExistence type="inferred from homology"/>
<reference evidence="10" key="3">
    <citation type="submission" date="2025-08" db="UniProtKB">
        <authorList>
            <consortium name="RefSeq"/>
        </authorList>
    </citation>
    <scope>IDENTIFICATION</scope>
    <source>
        <strain evidence="10">NI907</strain>
    </source>
</reference>
<comment type="subcellular location">
    <subcellularLocation>
        <location evidence="1">Membrane</location>
        <topology evidence="1">Multi-pass membrane protein</topology>
    </subcellularLocation>
</comment>
<feature type="transmembrane region" description="Helical" evidence="7">
    <location>
        <begin position="12"/>
        <end position="34"/>
    </location>
</feature>
<name>A0A6P8AZJ7_PYRGI</name>
<keyword evidence="3 7" id="KW-1133">Transmembrane helix</keyword>
<organism evidence="9 10">
    <name type="scientific">Pyricularia grisea</name>
    <name type="common">Crabgrass-specific blast fungus</name>
    <name type="synonym">Magnaporthe grisea</name>
    <dbReference type="NCBI Taxonomy" id="148305"/>
    <lineage>
        <taxon>Eukaryota</taxon>
        <taxon>Fungi</taxon>
        <taxon>Dikarya</taxon>
        <taxon>Ascomycota</taxon>
        <taxon>Pezizomycotina</taxon>
        <taxon>Sordariomycetes</taxon>
        <taxon>Sordariomycetidae</taxon>
        <taxon>Magnaporthales</taxon>
        <taxon>Pyriculariaceae</taxon>
        <taxon>Pyricularia</taxon>
    </lineage>
</organism>
<protein>
    <recommendedName>
        <fullName evidence="8">Rhodopsin domain-containing protein</fullName>
    </recommendedName>
</protein>
<dbReference type="KEGG" id="pgri:PgNI_10135"/>
<evidence type="ECO:0000256" key="4">
    <source>
        <dbReference type="ARBA" id="ARBA00023136"/>
    </source>
</evidence>
<feature type="compositionally biased region" description="Basic and acidic residues" evidence="6">
    <location>
        <begin position="308"/>
        <end position="319"/>
    </location>
</feature>
<dbReference type="InterPro" id="IPR049326">
    <property type="entry name" value="Rhodopsin_dom_fungi"/>
</dbReference>
<evidence type="ECO:0000256" key="5">
    <source>
        <dbReference type="ARBA" id="ARBA00038359"/>
    </source>
</evidence>
<gene>
    <name evidence="10" type="ORF">PgNI_10135</name>
</gene>
<feature type="compositionally biased region" description="Acidic residues" evidence="6">
    <location>
        <begin position="522"/>
        <end position="541"/>
    </location>
</feature>
<dbReference type="PANTHER" id="PTHR33048">
    <property type="entry name" value="PTH11-LIKE INTEGRAL MEMBRANE PROTEIN (AFU_ORTHOLOGUE AFUA_5G11245)"/>
    <property type="match status" value="1"/>
</dbReference>
<reference evidence="9 10" key="1">
    <citation type="journal article" date="2019" name="Mol. Biol. Evol.">
        <title>Blast fungal genomes show frequent chromosomal changes, gene gains and losses, and effector gene turnover.</title>
        <authorList>
            <person name="Gomez Luciano L.B."/>
            <person name="Jason Tsai I."/>
            <person name="Chuma I."/>
            <person name="Tosa Y."/>
            <person name="Chen Y.H."/>
            <person name="Li J.Y."/>
            <person name="Li M.Y."/>
            <person name="Jade Lu M.Y."/>
            <person name="Nakayashiki H."/>
            <person name="Li W.H."/>
        </authorList>
    </citation>
    <scope>NUCLEOTIDE SEQUENCE [LARGE SCALE GENOMIC DNA]</scope>
    <source>
        <strain evidence="9 10">NI907</strain>
    </source>
</reference>
<keyword evidence="9" id="KW-1185">Reference proteome</keyword>
<dbReference type="GO" id="GO:0016020">
    <property type="term" value="C:membrane"/>
    <property type="evidence" value="ECO:0007669"/>
    <property type="project" value="UniProtKB-SubCell"/>
</dbReference>
<dbReference type="GeneID" id="41965019"/>
<feature type="compositionally biased region" description="Polar residues" evidence="6">
    <location>
        <begin position="428"/>
        <end position="445"/>
    </location>
</feature>
<feature type="region of interest" description="Disordered" evidence="6">
    <location>
        <begin position="308"/>
        <end position="347"/>
    </location>
</feature>
<feature type="region of interest" description="Disordered" evidence="6">
    <location>
        <begin position="493"/>
        <end position="579"/>
    </location>
</feature>
<dbReference type="Pfam" id="PF20684">
    <property type="entry name" value="Fung_rhodopsin"/>
    <property type="match status" value="1"/>
</dbReference>
<dbReference type="Proteomes" id="UP000515153">
    <property type="component" value="Chromosome VII"/>
</dbReference>
<reference evidence="10" key="2">
    <citation type="submission" date="2019-10" db="EMBL/GenBank/DDBJ databases">
        <authorList>
            <consortium name="NCBI Genome Project"/>
        </authorList>
    </citation>
    <scope>NUCLEOTIDE SEQUENCE</scope>
    <source>
        <strain evidence="10">NI907</strain>
    </source>
</reference>
<feature type="region of interest" description="Disordered" evidence="6">
    <location>
        <begin position="419"/>
        <end position="467"/>
    </location>
</feature>
<evidence type="ECO:0000256" key="3">
    <source>
        <dbReference type="ARBA" id="ARBA00022989"/>
    </source>
</evidence>
<dbReference type="InterPro" id="IPR052337">
    <property type="entry name" value="SAT4-like"/>
</dbReference>
<evidence type="ECO:0000313" key="9">
    <source>
        <dbReference type="Proteomes" id="UP000515153"/>
    </source>
</evidence>